<keyword evidence="7" id="KW-0460">Magnesium</keyword>
<evidence type="ECO:0000313" key="15">
    <source>
        <dbReference type="Proteomes" id="UP000091929"/>
    </source>
</evidence>
<evidence type="ECO:0000256" key="6">
    <source>
        <dbReference type="ARBA" id="ARBA00022801"/>
    </source>
</evidence>
<evidence type="ECO:0000313" key="14">
    <source>
        <dbReference type="EMBL" id="KYC49601.1"/>
    </source>
</evidence>
<dbReference type="SUPFAM" id="SSF52980">
    <property type="entry name" value="Restriction endonuclease-like"/>
    <property type="match status" value="1"/>
</dbReference>
<dbReference type="GO" id="GO:0006310">
    <property type="term" value="P:DNA recombination"/>
    <property type="evidence" value="ECO:0007669"/>
    <property type="project" value="UniProtKB-KW"/>
</dbReference>
<keyword evidence="8" id="KW-0238">DNA-binding</keyword>
<dbReference type="Pfam" id="PF01870">
    <property type="entry name" value="Hjc"/>
    <property type="match status" value="1"/>
</dbReference>
<dbReference type="GO" id="GO:0003677">
    <property type="term" value="F:DNA binding"/>
    <property type="evidence" value="ECO:0007669"/>
    <property type="project" value="UniProtKB-KW"/>
</dbReference>
<dbReference type="Proteomes" id="UP000091929">
    <property type="component" value="Unassembled WGS sequence"/>
</dbReference>
<comment type="catalytic activity">
    <reaction evidence="11">
        <text>Endonucleolytic cleavage at a junction such as a reciprocal single-stranded crossover between two homologous DNA duplexes (Holliday junction).</text>
        <dbReference type="EC" id="3.1.21.10"/>
    </reaction>
</comment>
<keyword evidence="9" id="KW-0233">DNA recombination</keyword>
<keyword evidence="5" id="KW-0227">DNA damage</keyword>
<evidence type="ECO:0000313" key="12">
    <source>
        <dbReference type="EMBL" id="KYC45171.1"/>
    </source>
</evidence>
<dbReference type="Proteomes" id="UP000092403">
    <property type="component" value="Unassembled WGS sequence"/>
</dbReference>
<dbReference type="GO" id="GO:0046872">
    <property type="term" value="F:metal ion binding"/>
    <property type="evidence" value="ECO:0007669"/>
    <property type="project" value="UniProtKB-KW"/>
</dbReference>
<dbReference type="AlphaFoldDB" id="A0A150IQZ0"/>
<dbReference type="InterPro" id="IPR011856">
    <property type="entry name" value="tRNA_endonuc-like_dom_sf"/>
</dbReference>
<accession>A0A150IQZ0</accession>
<proteinExistence type="predicted"/>
<reference evidence="15 16" key="1">
    <citation type="journal article" date="2016" name="ISME J.">
        <title>Chasing the elusive Euryarchaeota class WSA2: genomes reveal a uniquely fastidious methyl-reducing methanogen.</title>
        <authorList>
            <person name="Nobu M.K."/>
            <person name="Narihiro T."/>
            <person name="Kuroda K."/>
            <person name="Mei R."/>
            <person name="Liu W.T."/>
        </authorList>
    </citation>
    <scope>NUCLEOTIDE SEQUENCE [LARGE SCALE GENOMIC DNA]</scope>
    <source>
        <strain evidence="12">B03fssc0709_Meth_Bin005</strain>
        <strain evidence="13">B15fssc0709_Meth_Bin003</strain>
        <strain evidence="14">BMIXfssc0709_Meth_Bin006</strain>
    </source>
</reference>
<evidence type="ECO:0000256" key="9">
    <source>
        <dbReference type="ARBA" id="ARBA00023172"/>
    </source>
</evidence>
<evidence type="ECO:0000256" key="1">
    <source>
        <dbReference type="ARBA" id="ARBA00001946"/>
    </source>
</evidence>
<dbReference type="NCBIfam" id="NF040854">
    <property type="entry name" value="Hol_resolv_Hjc"/>
    <property type="match status" value="1"/>
</dbReference>
<name>A0A150IQZ0_9EURY</name>
<gene>
    <name evidence="12" type="ORF">APG10_01089</name>
    <name evidence="13" type="ORF">APG11_01188</name>
    <name evidence="14" type="ORF">APG12_01375</name>
</gene>
<evidence type="ECO:0000256" key="4">
    <source>
        <dbReference type="ARBA" id="ARBA00022759"/>
    </source>
</evidence>
<dbReference type="PANTHER" id="PTHR39651:SF1">
    <property type="entry name" value="HOLLIDAY JUNCTION RESOLVASE HJC"/>
    <property type="match status" value="1"/>
</dbReference>
<dbReference type="EMBL" id="LNGE01000027">
    <property type="protein sequence ID" value="KYC45171.1"/>
    <property type="molecule type" value="Genomic_DNA"/>
</dbReference>
<dbReference type="PIRSF" id="PIRSF004985">
    <property type="entry name" value="Hlld_jn_rslvs_ar"/>
    <property type="match status" value="1"/>
</dbReference>
<evidence type="ECO:0000256" key="2">
    <source>
        <dbReference type="ARBA" id="ARBA00022722"/>
    </source>
</evidence>
<dbReference type="InterPro" id="IPR011335">
    <property type="entry name" value="Restrct_endonuc-II-like"/>
</dbReference>
<keyword evidence="4" id="KW-0255">Endonuclease</keyword>
<evidence type="ECO:0000256" key="10">
    <source>
        <dbReference type="ARBA" id="ARBA00023204"/>
    </source>
</evidence>
<comment type="caution">
    <text evidence="13">The sequence shown here is derived from an EMBL/GenBank/DDBJ whole genome shotgun (WGS) entry which is preliminary data.</text>
</comment>
<accession>A0A150IX87</accession>
<keyword evidence="3" id="KW-0479">Metal-binding</keyword>
<organism evidence="13 15">
    <name type="scientific">Candidatus Methanofastidiosum methylothiophilum</name>
    <dbReference type="NCBI Taxonomy" id="1705564"/>
    <lineage>
        <taxon>Archaea</taxon>
        <taxon>Methanobacteriati</taxon>
        <taxon>Methanobacteriota</taxon>
        <taxon>Stenosarchaea group</taxon>
        <taxon>Candidatus Methanofastidiosia</taxon>
        <taxon>Candidatus Methanofastidiosales</taxon>
        <taxon>Candidatus Methanofastidiosaceae</taxon>
        <taxon>Candidatus Methanofastidiosum</taxon>
    </lineage>
</organism>
<evidence type="ECO:0000313" key="13">
    <source>
        <dbReference type="EMBL" id="KYC47417.1"/>
    </source>
</evidence>
<evidence type="ECO:0000256" key="3">
    <source>
        <dbReference type="ARBA" id="ARBA00022723"/>
    </source>
</evidence>
<dbReference type="GO" id="GO:0006281">
    <property type="term" value="P:DNA repair"/>
    <property type="evidence" value="ECO:0007669"/>
    <property type="project" value="UniProtKB-KW"/>
</dbReference>
<dbReference type="Proteomes" id="UP000092401">
    <property type="component" value="Unassembled WGS sequence"/>
</dbReference>
<dbReference type="EMBL" id="LNJC01000031">
    <property type="protein sequence ID" value="KYC49601.1"/>
    <property type="molecule type" value="Genomic_DNA"/>
</dbReference>
<keyword evidence="2" id="KW-0540">Nuclease</keyword>
<evidence type="ECO:0000256" key="8">
    <source>
        <dbReference type="ARBA" id="ARBA00023125"/>
    </source>
</evidence>
<dbReference type="InterPro" id="IPR014428">
    <property type="entry name" value="Hjc_arc"/>
</dbReference>
<dbReference type="GO" id="GO:0008821">
    <property type="term" value="F:crossover junction DNA endonuclease activity"/>
    <property type="evidence" value="ECO:0007669"/>
    <property type="project" value="UniProtKB-EC"/>
</dbReference>
<dbReference type="EMBL" id="LNGF01000024">
    <property type="protein sequence ID" value="KYC47417.1"/>
    <property type="molecule type" value="Genomic_DNA"/>
</dbReference>
<sequence length="127" mass="14725">MYNRGRNSEVTLVKKLWENGYAALRMPGSGRGQLYPHPDIIAGNGKRYLGIEVKIRVDDKCYFKDEDIEKLKEFCDTFGAIPYFAVRFVRRWRFFEIKDLEKTPSGYRASFGKGIGFDEVIGDVNDR</sequence>
<evidence type="ECO:0000256" key="7">
    <source>
        <dbReference type="ARBA" id="ARBA00022842"/>
    </source>
</evidence>
<evidence type="ECO:0000313" key="16">
    <source>
        <dbReference type="Proteomes" id="UP000092401"/>
    </source>
</evidence>
<accession>A0A150IJH9</accession>
<dbReference type="InterPro" id="IPR002732">
    <property type="entry name" value="Hjc"/>
</dbReference>
<keyword evidence="10" id="KW-0234">DNA repair</keyword>
<comment type="cofactor">
    <cofactor evidence="1">
        <name>Mg(2+)</name>
        <dbReference type="ChEBI" id="CHEBI:18420"/>
    </cofactor>
</comment>
<protein>
    <submittedName>
        <fullName evidence="13">Archaeal holliday junction resolvase (Hjc)</fullName>
    </submittedName>
</protein>
<dbReference type="CDD" id="cd00523">
    <property type="entry name" value="Holliday_junction_resolvase"/>
    <property type="match status" value="1"/>
</dbReference>
<keyword evidence="6" id="KW-0378">Hydrolase</keyword>
<evidence type="ECO:0000256" key="5">
    <source>
        <dbReference type="ARBA" id="ARBA00022763"/>
    </source>
</evidence>
<dbReference type="Gene3D" id="3.40.1350.10">
    <property type="match status" value="1"/>
</dbReference>
<evidence type="ECO:0000256" key="11">
    <source>
        <dbReference type="ARBA" id="ARBA00029354"/>
    </source>
</evidence>
<dbReference type="PANTHER" id="PTHR39651">
    <property type="entry name" value="HOLLIDAY JUNCTION RESOLVASE HJC"/>
    <property type="match status" value="1"/>
</dbReference>